<keyword evidence="6" id="KW-0862">Zinc</keyword>
<feature type="compositionally biased region" description="Polar residues" evidence="11">
    <location>
        <begin position="108"/>
        <end position="146"/>
    </location>
</feature>
<feature type="domain" description="THAP-type" evidence="12">
    <location>
        <begin position="11"/>
        <end position="90"/>
    </location>
</feature>
<dbReference type="GeneID" id="100168326"/>
<evidence type="ECO:0000256" key="3">
    <source>
        <dbReference type="ARBA" id="ARBA00022723"/>
    </source>
</evidence>
<evidence type="ECO:0000256" key="8">
    <source>
        <dbReference type="ARBA" id="ARBA00023242"/>
    </source>
</evidence>
<accession>A0A8R1W4S6</accession>
<dbReference type="Gene3D" id="3.90.1150.190">
    <property type="entry name" value="SLED domain"/>
    <property type="match status" value="1"/>
</dbReference>
<dbReference type="SMART" id="SM00692">
    <property type="entry name" value="DM3"/>
    <property type="match status" value="1"/>
</dbReference>
<feature type="repeat" description="MBT" evidence="10">
    <location>
        <begin position="232"/>
        <end position="330"/>
    </location>
</feature>
<feature type="repeat" description="MBT" evidence="10">
    <location>
        <begin position="435"/>
        <end position="541"/>
    </location>
</feature>
<dbReference type="GO" id="GO:0008270">
    <property type="term" value="F:zinc ion binding"/>
    <property type="evidence" value="ECO:0007669"/>
    <property type="project" value="UniProtKB-KW"/>
</dbReference>
<evidence type="ECO:0000256" key="4">
    <source>
        <dbReference type="ARBA" id="ARBA00022737"/>
    </source>
</evidence>
<protein>
    <recommendedName>
        <fullName evidence="12">THAP-type domain-containing protein</fullName>
    </recommendedName>
</protein>
<evidence type="ECO:0000313" key="13">
    <source>
        <dbReference type="EnsemblMetazoa" id="XP_001948917.4"/>
    </source>
</evidence>
<organism evidence="13 14">
    <name type="scientific">Acyrthosiphon pisum</name>
    <name type="common">Pea aphid</name>
    <dbReference type="NCBI Taxonomy" id="7029"/>
    <lineage>
        <taxon>Eukaryota</taxon>
        <taxon>Metazoa</taxon>
        <taxon>Ecdysozoa</taxon>
        <taxon>Arthropoda</taxon>
        <taxon>Hexapoda</taxon>
        <taxon>Insecta</taxon>
        <taxon>Pterygota</taxon>
        <taxon>Neoptera</taxon>
        <taxon>Paraneoptera</taxon>
        <taxon>Hemiptera</taxon>
        <taxon>Sternorrhyncha</taxon>
        <taxon>Aphidomorpha</taxon>
        <taxon>Aphidoidea</taxon>
        <taxon>Aphididae</taxon>
        <taxon>Macrosiphini</taxon>
        <taxon>Acyrthosiphon</taxon>
    </lineage>
</organism>
<dbReference type="SMART" id="SM00980">
    <property type="entry name" value="THAP"/>
    <property type="match status" value="1"/>
</dbReference>
<dbReference type="InterPro" id="IPR021987">
    <property type="entry name" value="SLED"/>
</dbReference>
<comment type="subcellular location">
    <subcellularLocation>
        <location evidence="1">Nucleus</location>
    </subcellularLocation>
</comment>
<dbReference type="SMART" id="SM00561">
    <property type="entry name" value="MBT"/>
    <property type="match status" value="4"/>
</dbReference>
<keyword evidence="2" id="KW-0678">Repressor</keyword>
<dbReference type="PANTHER" id="PTHR12247">
    <property type="entry name" value="POLYCOMB GROUP PROTEIN"/>
    <property type="match status" value="1"/>
</dbReference>
<evidence type="ECO:0000256" key="5">
    <source>
        <dbReference type="ARBA" id="ARBA00022771"/>
    </source>
</evidence>
<dbReference type="GO" id="GO:0005634">
    <property type="term" value="C:nucleus"/>
    <property type="evidence" value="ECO:0007669"/>
    <property type="project" value="UniProtKB-SubCell"/>
</dbReference>
<dbReference type="AlphaFoldDB" id="A0A8R1W4S6"/>
<dbReference type="InterPro" id="IPR013761">
    <property type="entry name" value="SAM/pointed_sf"/>
</dbReference>
<dbReference type="SUPFAM" id="SSF57716">
    <property type="entry name" value="Glucocorticoid receptor-like (DNA-binding domain)"/>
    <property type="match status" value="1"/>
</dbReference>
<dbReference type="InterPro" id="IPR038348">
    <property type="entry name" value="SLED_sf"/>
</dbReference>
<dbReference type="OrthoDB" id="5917609at2759"/>
<feature type="compositionally biased region" description="Polar residues" evidence="11">
    <location>
        <begin position="155"/>
        <end position="200"/>
    </location>
</feature>
<dbReference type="CDD" id="cd20095">
    <property type="entry name" value="MBT_SFMBT_rpt3"/>
    <property type="match status" value="1"/>
</dbReference>
<dbReference type="Pfam" id="PF02820">
    <property type="entry name" value="MBT"/>
    <property type="match status" value="4"/>
</dbReference>
<proteinExistence type="predicted"/>
<keyword evidence="8" id="KW-0539">Nucleus</keyword>
<dbReference type="GO" id="GO:0003682">
    <property type="term" value="F:chromatin binding"/>
    <property type="evidence" value="ECO:0007669"/>
    <property type="project" value="TreeGrafter"/>
</dbReference>
<dbReference type="PROSITE" id="PS51079">
    <property type="entry name" value="MBT"/>
    <property type="match status" value="3"/>
</dbReference>
<dbReference type="PROSITE" id="PS50950">
    <property type="entry name" value="ZF_THAP"/>
    <property type="match status" value="1"/>
</dbReference>
<keyword evidence="7 9" id="KW-0238">DNA-binding</keyword>
<evidence type="ECO:0000256" key="6">
    <source>
        <dbReference type="ARBA" id="ARBA00022833"/>
    </source>
</evidence>
<keyword evidence="5 9" id="KW-0863">Zinc-finger</keyword>
<dbReference type="Proteomes" id="UP000007819">
    <property type="component" value="Chromosome X"/>
</dbReference>
<reference evidence="14" key="1">
    <citation type="submission" date="2010-06" db="EMBL/GenBank/DDBJ databases">
        <authorList>
            <person name="Jiang H."/>
            <person name="Abraham K."/>
            <person name="Ali S."/>
            <person name="Alsbrooks S.L."/>
            <person name="Anim B.N."/>
            <person name="Anosike U.S."/>
            <person name="Attaway T."/>
            <person name="Bandaranaike D.P."/>
            <person name="Battles P.K."/>
            <person name="Bell S.N."/>
            <person name="Bell A.V."/>
            <person name="Beltran B."/>
            <person name="Bickham C."/>
            <person name="Bustamante Y."/>
            <person name="Caleb T."/>
            <person name="Canada A."/>
            <person name="Cardenas V."/>
            <person name="Carter K."/>
            <person name="Chacko J."/>
            <person name="Chandrabose M.N."/>
            <person name="Chavez D."/>
            <person name="Chavez A."/>
            <person name="Chen L."/>
            <person name="Chu H.-S."/>
            <person name="Claassen K.J."/>
            <person name="Cockrell R."/>
            <person name="Collins M."/>
            <person name="Cooper J.A."/>
            <person name="Cree A."/>
            <person name="Curry S.M."/>
            <person name="Da Y."/>
            <person name="Dao M.D."/>
            <person name="Das B."/>
            <person name="Davila M.-L."/>
            <person name="Davy-Carroll L."/>
            <person name="Denson S."/>
            <person name="Dinh H."/>
            <person name="Ebong V.E."/>
            <person name="Edwards J.R."/>
            <person name="Egan A."/>
            <person name="El-Daye J."/>
            <person name="Escobedo L."/>
            <person name="Fernandez S."/>
            <person name="Fernando P.R."/>
            <person name="Flagg N."/>
            <person name="Forbes L.D."/>
            <person name="Fowler R.G."/>
            <person name="Fu Q."/>
            <person name="Gabisi R.A."/>
            <person name="Ganer J."/>
            <person name="Garbino Pronczuk A."/>
            <person name="Garcia R.M."/>
            <person name="Garner T."/>
            <person name="Garrett T.E."/>
            <person name="Gonzalez D.A."/>
            <person name="Hamid H."/>
            <person name="Hawkins E.S."/>
            <person name="Hirani K."/>
            <person name="Hogues M.E."/>
            <person name="Hollins B."/>
            <person name="Hsiao C.-H."/>
            <person name="Jabil R."/>
            <person name="James M.L."/>
            <person name="Jhangiani S.N."/>
            <person name="Johnson B."/>
            <person name="Johnson Q."/>
            <person name="Joshi V."/>
            <person name="Kalu J.B."/>
            <person name="Kam C."/>
            <person name="Kashfia A."/>
            <person name="Keebler J."/>
            <person name="Kisamo H."/>
            <person name="Kovar C.L."/>
            <person name="Lago L.A."/>
            <person name="Lai C.-Y."/>
            <person name="Laidlaw J."/>
            <person name="Lara F."/>
            <person name="Le T.-K."/>
            <person name="Lee S.L."/>
            <person name="Legall F.H."/>
            <person name="Lemon S.J."/>
            <person name="Lewis L.R."/>
            <person name="Li B."/>
            <person name="Liu Y."/>
            <person name="Liu Y.-S."/>
            <person name="Lopez J."/>
            <person name="Lozado R.J."/>
            <person name="Lu J."/>
            <person name="Madu R.C."/>
            <person name="Maheshwari M."/>
            <person name="Maheshwari R."/>
            <person name="Malloy K."/>
            <person name="Martinez E."/>
            <person name="Mathew T."/>
            <person name="Mercado I.C."/>
            <person name="Mercado C."/>
            <person name="Meyer B."/>
            <person name="Montgomery K."/>
            <person name="Morgan M.B."/>
            <person name="Munidasa M."/>
            <person name="Nazareth L.V."/>
            <person name="Nelson J."/>
            <person name="Ng B.M."/>
            <person name="Nguyen N.B."/>
            <person name="Nguyen P.Q."/>
            <person name="Nguyen T."/>
            <person name="Obregon M."/>
            <person name="Okwuonu G.O."/>
            <person name="Onwere C.G."/>
            <person name="Orozco G."/>
            <person name="Parra A."/>
            <person name="Patel S."/>
            <person name="Patil S."/>
            <person name="Perez A."/>
            <person name="Perez Y."/>
            <person name="Pham C."/>
            <person name="Primus E.L."/>
            <person name="Pu L.-L."/>
            <person name="Puazo M."/>
            <person name="Qin X."/>
            <person name="Quiroz J.B."/>
            <person name="Reese J."/>
            <person name="Richards S."/>
            <person name="Rives C.M."/>
            <person name="Robberts R."/>
            <person name="Ruiz S.J."/>
            <person name="Ruiz M.J."/>
            <person name="Santibanez J."/>
            <person name="Schneider B.W."/>
            <person name="Sisson I."/>
            <person name="Smith M."/>
            <person name="Sodergren E."/>
            <person name="Song X.-Z."/>
            <person name="Song B.B."/>
            <person name="Summersgill H."/>
            <person name="Thelus R."/>
            <person name="Thornton R.D."/>
            <person name="Trejos Z.Y."/>
            <person name="Usmani K."/>
            <person name="Vattathil S."/>
            <person name="Villasana D."/>
            <person name="Walker D.L."/>
            <person name="Wang S."/>
            <person name="Wang K."/>
            <person name="White C.S."/>
            <person name="Williams A.C."/>
            <person name="Williamson J."/>
            <person name="Wilson K."/>
            <person name="Woghiren I.O."/>
            <person name="Woodworth J.R."/>
            <person name="Worley K.C."/>
            <person name="Wright R.A."/>
            <person name="Wu W."/>
            <person name="Young L."/>
            <person name="Zhang L."/>
            <person name="Zhang J."/>
            <person name="Zhu Y."/>
            <person name="Muzny D.M."/>
            <person name="Weinstock G."/>
            <person name="Gibbs R.A."/>
        </authorList>
    </citation>
    <scope>NUCLEOTIDE SEQUENCE [LARGE SCALE GENOMIC DNA]</scope>
    <source>
        <strain evidence="14">LSR1</strain>
    </source>
</reference>
<evidence type="ECO:0000313" key="14">
    <source>
        <dbReference type="Proteomes" id="UP000007819"/>
    </source>
</evidence>
<feature type="repeat" description="MBT" evidence="10">
    <location>
        <begin position="550"/>
        <end position="647"/>
    </location>
</feature>
<evidence type="ECO:0000256" key="7">
    <source>
        <dbReference type="ARBA" id="ARBA00023125"/>
    </source>
</evidence>
<evidence type="ECO:0000256" key="9">
    <source>
        <dbReference type="PROSITE-ProRule" id="PRU00309"/>
    </source>
</evidence>
<dbReference type="EnsemblMetazoa" id="XM_001948882.5">
    <property type="protein sequence ID" value="XP_001948917.4"/>
    <property type="gene ID" value="LOC100168326"/>
</dbReference>
<dbReference type="InterPro" id="IPR038441">
    <property type="entry name" value="THAP_Znf_sf"/>
</dbReference>
<evidence type="ECO:0000256" key="1">
    <source>
        <dbReference type="ARBA" id="ARBA00004123"/>
    </source>
</evidence>
<dbReference type="CDD" id="cd20094">
    <property type="entry name" value="MBT_SFMBT_rpt2"/>
    <property type="match status" value="1"/>
</dbReference>
<dbReference type="SUPFAM" id="SSF63748">
    <property type="entry name" value="Tudor/PWWP/MBT"/>
    <property type="match status" value="4"/>
</dbReference>
<dbReference type="GO" id="GO:0045892">
    <property type="term" value="P:negative regulation of DNA-templated transcription"/>
    <property type="evidence" value="ECO:0007669"/>
    <property type="project" value="TreeGrafter"/>
</dbReference>
<feature type="region of interest" description="Disordered" evidence="11">
    <location>
        <begin position="84"/>
        <end position="223"/>
    </location>
</feature>
<keyword evidence="3" id="KW-0479">Metal-binding</keyword>
<evidence type="ECO:0000256" key="10">
    <source>
        <dbReference type="PROSITE-ProRule" id="PRU00459"/>
    </source>
</evidence>
<keyword evidence="4" id="KW-0677">Repeat</keyword>
<dbReference type="InterPro" id="IPR006612">
    <property type="entry name" value="THAP_Znf"/>
</dbReference>
<sequence length="1241" mass="142459">MPNRLNSTSGIVYQCIMKSCRKKKTPNKTIRFFNFPKDPARRAIWLENCKLSADILSIKNVKLCSKHFESKMFLNNLGNKLQPHAIPKPLSDDLPEDQISSPDVLPKDQSSSAEDFPEGQSSSPKVVIEGQSSSPKDLPESQSSSPEDLPKDRSSSPNSLPEGRSSSPEDMPKDQSSSPEDLPKGQSSSPKDFPEGQSSLPEDLPEGQSSSPEDLPEGQCSSPNNVIEEKIFDWNKYLTARNAEEVPEDFFYHICKSELNGIEIGSVVEIENEDLSGYWFASVCSSKGVLMNLHYFGDDNDQHTFWLEVKSPRIHSLNWGSENNKKLMPPYPERFSRYKPEVIKEKVNDCEHVVSNAVLQMGGAPIHNIFKCDMFVEVQDREYPYRVWISKVLKNVGGRLFLQMQGINSPEEKPFWLFYLNERVFPLGWAEQKGLPWRVMNLDASLENSIDSSVLLNVLKPKTPKQHSYKVGEMLEVINPYSLMVFYVGTIVKIYDNRYFKVEVDNEIDEDKRISFVATKENPYLFQAGWASKHKFLLKPPTDWNKPEKFSWSKYLIRKDAKFASVDNSCRKKIDNVHIGMKLEAVDPLNTDCIRVATVKGFADHWMFLSFDRTSCCQELLHLRSVYSDEVFPVGWCNKHKYSLGAPKLPYNDSNDFEHCYYSSDVDIDLSQSDQDLSKKYPRYLKGEIFYHFSKKDKINFDDGFEEIEDDIKSEDSDSDSVNNIPLVSEIEIKKDSADEYDNDPIFDAKDEPELDEEFHDALFLDENNIKPEEVDIKPEEYDNIPDEVDNIPDEVDNIPDEVDNILDEVDYKLEEVNYKPAKRNNAEEVNLNNKKKKVYHVEKSIDNVVRNSSKLFSKNSYQMCIYFNKDCYPGGHVVKKKIPSLPVCIGPGLVSSILRDAITAFVNLDYFPSNALKKIKKIQNMLFNGPGGVEMWITTTATRTHGSSTESLLLPESKKMARIYCSALCNLSGMCEFFMTTEETKCPHGCNKTESNNIVQPLKPKMNTLPIRMKSKIKYHQLHDAQQSAKVVRRSITHSEISRIGKKVLDWSNKPLVSRYKHYMGSILDLDAHMFRLNHSPTELESSLITEIISKKNILRRMDKMEIFSNTKSGLETPEEKLFVVLDNWKSTFENYYRQNPRFKKYKIDIGQLEHIKVTSNPKYWSAEDVYKYLTNDLFCKDVGLKLYAGKVDGVAFMLLNEEQLLLRLRCTINLAIRILCHVAEVKYVCLTKYCNVNVE</sequence>
<dbReference type="Gene3D" id="1.10.150.50">
    <property type="entry name" value="Transcription Factor, Ets-1"/>
    <property type="match status" value="1"/>
</dbReference>
<keyword evidence="14" id="KW-1185">Reference proteome</keyword>
<evidence type="ECO:0000259" key="12">
    <source>
        <dbReference type="PROSITE" id="PS50950"/>
    </source>
</evidence>
<evidence type="ECO:0000256" key="11">
    <source>
        <dbReference type="SAM" id="MobiDB-lite"/>
    </source>
</evidence>
<dbReference type="InterPro" id="IPR004092">
    <property type="entry name" value="Mbt"/>
</dbReference>
<dbReference type="Gene3D" id="2.30.30.140">
    <property type="match status" value="4"/>
</dbReference>
<dbReference type="Pfam" id="PF05485">
    <property type="entry name" value="THAP"/>
    <property type="match status" value="1"/>
</dbReference>
<dbReference type="GO" id="GO:0042393">
    <property type="term" value="F:histone binding"/>
    <property type="evidence" value="ECO:0007669"/>
    <property type="project" value="TreeGrafter"/>
</dbReference>
<reference evidence="13" key="2">
    <citation type="submission" date="2022-06" db="UniProtKB">
        <authorList>
            <consortium name="EnsemblMetazoa"/>
        </authorList>
    </citation>
    <scope>IDENTIFICATION</scope>
</reference>
<evidence type="ECO:0000256" key="2">
    <source>
        <dbReference type="ARBA" id="ARBA00022491"/>
    </source>
</evidence>
<dbReference type="KEGG" id="api:100168326"/>
<dbReference type="InterPro" id="IPR050548">
    <property type="entry name" value="PcG_chromatin_remod_factors"/>
</dbReference>
<name>A0A8R1W4S6_ACYPI</name>
<dbReference type="RefSeq" id="XP_001948917.4">
    <property type="nucleotide sequence ID" value="XM_001948882.5"/>
</dbReference>
<dbReference type="GO" id="GO:0003677">
    <property type="term" value="F:DNA binding"/>
    <property type="evidence" value="ECO:0007669"/>
    <property type="project" value="UniProtKB-UniRule"/>
</dbReference>
<dbReference type="PANTHER" id="PTHR12247:SF129">
    <property type="entry name" value="SOP-2-RELATED PROTEIN 3"/>
    <property type="match status" value="1"/>
</dbReference>
<dbReference type="Gene3D" id="6.20.210.20">
    <property type="entry name" value="THAP domain"/>
    <property type="match status" value="1"/>
</dbReference>
<dbReference type="Pfam" id="PF12140">
    <property type="entry name" value="SLED"/>
    <property type="match status" value="1"/>
</dbReference>